<dbReference type="NCBIfam" id="TIGR00813">
    <property type="entry name" value="sss"/>
    <property type="match status" value="1"/>
</dbReference>
<evidence type="ECO:0000256" key="11">
    <source>
        <dbReference type="SAM" id="Phobius"/>
    </source>
</evidence>
<dbReference type="EMBL" id="JACLHY010000008">
    <property type="protein sequence ID" value="MBC8768370.1"/>
    <property type="molecule type" value="Genomic_DNA"/>
</dbReference>
<proteinExistence type="inferred from homology"/>
<reference evidence="12 13" key="1">
    <citation type="submission" date="2020-08" db="EMBL/GenBank/DDBJ databases">
        <title>Arenibacter gaetbuli sp. nov., isolated from a sand dune.</title>
        <authorList>
            <person name="Park S."/>
            <person name="Yoon J.-H."/>
        </authorList>
    </citation>
    <scope>NUCLEOTIDE SEQUENCE [LARGE SCALE GENOMIC DNA]</scope>
    <source>
        <strain evidence="12 13">BSSL-BM3</strain>
    </source>
</reference>
<organism evidence="12 13">
    <name type="scientific">Arenibacter arenosicollis</name>
    <dbReference type="NCBI Taxonomy" id="2762274"/>
    <lineage>
        <taxon>Bacteria</taxon>
        <taxon>Pseudomonadati</taxon>
        <taxon>Bacteroidota</taxon>
        <taxon>Flavobacteriia</taxon>
        <taxon>Flavobacteriales</taxon>
        <taxon>Flavobacteriaceae</taxon>
        <taxon>Arenibacter</taxon>
    </lineage>
</organism>
<dbReference type="SMART" id="SM00612">
    <property type="entry name" value="Kelch"/>
    <property type="match status" value="3"/>
</dbReference>
<dbReference type="InterPro" id="IPR001734">
    <property type="entry name" value="Na/solute_symporter"/>
</dbReference>
<feature type="transmembrane region" description="Helical" evidence="11">
    <location>
        <begin position="841"/>
        <end position="863"/>
    </location>
</feature>
<evidence type="ECO:0000256" key="10">
    <source>
        <dbReference type="ARBA" id="ARBA00023201"/>
    </source>
</evidence>
<keyword evidence="3" id="KW-0813">Transport</keyword>
<evidence type="ECO:0000256" key="3">
    <source>
        <dbReference type="ARBA" id="ARBA00022448"/>
    </source>
</evidence>
<evidence type="ECO:0000256" key="1">
    <source>
        <dbReference type="ARBA" id="ARBA00004651"/>
    </source>
</evidence>
<evidence type="ECO:0000256" key="8">
    <source>
        <dbReference type="ARBA" id="ARBA00023065"/>
    </source>
</evidence>
<feature type="transmembrane region" description="Helical" evidence="11">
    <location>
        <begin position="712"/>
        <end position="735"/>
    </location>
</feature>
<comment type="similarity">
    <text evidence="2">Belongs to the sodium:solute symporter (SSF) (TC 2.A.21) family.</text>
</comment>
<dbReference type="InterPro" id="IPR056734">
    <property type="entry name" value="NANM"/>
</dbReference>
<dbReference type="PROSITE" id="PS50283">
    <property type="entry name" value="NA_SOLUT_SYMP_3"/>
    <property type="match status" value="1"/>
</dbReference>
<evidence type="ECO:0000256" key="9">
    <source>
        <dbReference type="ARBA" id="ARBA00023136"/>
    </source>
</evidence>
<feature type="transmembrane region" description="Helical" evidence="11">
    <location>
        <begin position="657"/>
        <end position="682"/>
    </location>
</feature>
<dbReference type="Gene3D" id="2.120.10.80">
    <property type="entry name" value="Kelch-type beta propeller"/>
    <property type="match status" value="1"/>
</dbReference>
<dbReference type="InterPro" id="IPR038377">
    <property type="entry name" value="Na/Glc_symporter_sf"/>
</dbReference>
<comment type="subcellular location">
    <subcellularLocation>
        <location evidence="1">Cell membrane</location>
        <topology evidence="1">Multi-pass membrane protein</topology>
    </subcellularLocation>
</comment>
<feature type="transmembrane region" description="Helical" evidence="11">
    <location>
        <begin position="756"/>
        <end position="778"/>
    </location>
</feature>
<name>A0ABR7QME9_9FLAO</name>
<feature type="transmembrane region" description="Helical" evidence="11">
    <location>
        <begin position="618"/>
        <end position="636"/>
    </location>
</feature>
<keyword evidence="13" id="KW-1185">Reference proteome</keyword>
<dbReference type="Proteomes" id="UP000618952">
    <property type="component" value="Unassembled WGS sequence"/>
</dbReference>
<dbReference type="InterPro" id="IPR006652">
    <property type="entry name" value="Kelch_1"/>
</dbReference>
<feature type="transmembrane region" description="Helical" evidence="11">
    <location>
        <begin position="432"/>
        <end position="451"/>
    </location>
</feature>
<dbReference type="InterPro" id="IPR015915">
    <property type="entry name" value="Kelch-typ_b-propeller"/>
</dbReference>
<keyword evidence="5 11" id="KW-0812">Transmembrane</keyword>
<dbReference type="CDD" id="cd11495">
    <property type="entry name" value="SLC5sbd_NIS-like_u3"/>
    <property type="match status" value="1"/>
</dbReference>
<keyword evidence="8" id="KW-0406">Ion transport</keyword>
<dbReference type="Pfam" id="PF24996">
    <property type="entry name" value="NANM"/>
    <property type="match status" value="2"/>
</dbReference>
<dbReference type="SUPFAM" id="SSF117281">
    <property type="entry name" value="Kelch motif"/>
    <property type="match status" value="1"/>
</dbReference>
<keyword evidence="10" id="KW-0739">Sodium transport</keyword>
<dbReference type="PANTHER" id="PTHR42985:SF40">
    <property type="entry name" value="LD47995P-RELATED"/>
    <property type="match status" value="1"/>
</dbReference>
<dbReference type="RefSeq" id="WP_187584165.1">
    <property type="nucleotide sequence ID" value="NZ_JACLHY010000008.1"/>
</dbReference>
<accession>A0ABR7QME9</accession>
<evidence type="ECO:0000313" key="12">
    <source>
        <dbReference type="EMBL" id="MBC8768370.1"/>
    </source>
</evidence>
<keyword evidence="7" id="KW-0915">Sodium</keyword>
<dbReference type="PANTHER" id="PTHR42985">
    <property type="entry name" value="SODIUM-COUPLED MONOCARBOXYLATE TRANSPORTER"/>
    <property type="match status" value="1"/>
</dbReference>
<sequence>MGILHKISIFTLVLLSTLSNFGQDSLKLSIRNLPNLPAAAGQEQSLGYAGMLGGVHEGVIIAAGGANFPDALPWEGGQKKWSNSIYILNDNAWQLAKTSLPYPLAYGASINLPNGILCIGGNNIEKTSAAVFLLSYNKNTSDITIVNYPDLPEPLSNSAAVINGDYIYVIGGINNGKSTNSFYRLNIETKTSWEKLPDFPGAARALHTAVVQEASEAKKIFVIGGRNEVKGKPSEAHSNYLSYNLNKNTWEEEGDVLLDHEPTVLMGASAEAMGSMHIMIYGGSDEVIFNQLENYALIIPQETNDSIRENLIQSRNKILNNHPGFSKNILAYNTITKKFFIHDSLDTKIPVTALSFHHQNDFVIVSGEISPGIRTPKVQGLHIADAAHPFGFLNYGILAAYLCISVLIGLYFSRKQRSTEDYFTGGGRIPWWASGLSVFGTLLSAITFMAIPAKAFITDWSYFMLNMTAILITPVIAYIFIPYFAKLRITTAYEFLENRFNYTARALGSLSFILFQLGRIGIVLLLPSLAVSIVTGIPVEACILIMGILCIIYTAFGGIEAVVWTDVLQVVVLMGGSVLAVIWIMLHTEANLGEMIDYASDKNKFNIMNMELNFTDSTFWVVFIGGLASALVTQGTDQTIVQRYLTSNNVKDSQKTVYTNAIMTLPATIIFFGIGTLLFLFYSEMPDRLSPSITNNDSIFPWYIVKELPTGVSGLLVAGIFSAAMSSISSSLNSVSTAFCSDFYKHFRPEIADLRLLRIARVATITTGILGVLFALWMASSNIKSLWDEFYRYLGLFTGGLGGMFLLGMLTKKANAKGTLIGFVFSGILIYYISNYTTINFLMYAFFGLVSCFVFGYVFSLIFKEKNNKGPKK</sequence>
<feature type="transmembrane region" description="Helical" evidence="11">
    <location>
        <begin position="790"/>
        <end position="811"/>
    </location>
</feature>
<feature type="transmembrane region" description="Helical" evidence="11">
    <location>
        <begin position="463"/>
        <end position="485"/>
    </location>
</feature>
<feature type="transmembrane region" description="Helical" evidence="11">
    <location>
        <begin position="567"/>
        <end position="586"/>
    </location>
</feature>
<feature type="transmembrane region" description="Helical" evidence="11">
    <location>
        <begin position="392"/>
        <end position="412"/>
    </location>
</feature>
<dbReference type="InterPro" id="IPR051163">
    <property type="entry name" value="Sodium:Solute_Symporter_SSF"/>
</dbReference>
<keyword evidence="6 11" id="KW-1133">Transmembrane helix</keyword>
<gene>
    <name evidence="12" type="ORF">H4O18_10225</name>
</gene>
<evidence type="ECO:0000313" key="13">
    <source>
        <dbReference type="Proteomes" id="UP000618952"/>
    </source>
</evidence>
<evidence type="ECO:0000256" key="2">
    <source>
        <dbReference type="ARBA" id="ARBA00006434"/>
    </source>
</evidence>
<evidence type="ECO:0000256" key="5">
    <source>
        <dbReference type="ARBA" id="ARBA00022692"/>
    </source>
</evidence>
<dbReference type="Pfam" id="PF00474">
    <property type="entry name" value="SSF"/>
    <property type="match status" value="1"/>
</dbReference>
<protein>
    <submittedName>
        <fullName evidence="12">Sodium/solute symporter</fullName>
    </submittedName>
</protein>
<evidence type="ECO:0000256" key="4">
    <source>
        <dbReference type="ARBA" id="ARBA00022475"/>
    </source>
</evidence>
<feature type="transmembrane region" description="Helical" evidence="11">
    <location>
        <begin position="533"/>
        <end position="555"/>
    </location>
</feature>
<keyword evidence="9 11" id="KW-0472">Membrane</keyword>
<evidence type="ECO:0000256" key="6">
    <source>
        <dbReference type="ARBA" id="ARBA00022989"/>
    </source>
</evidence>
<feature type="transmembrane region" description="Helical" evidence="11">
    <location>
        <begin position="506"/>
        <end position="527"/>
    </location>
</feature>
<keyword evidence="4" id="KW-1003">Cell membrane</keyword>
<dbReference type="Gene3D" id="1.20.1730.10">
    <property type="entry name" value="Sodium/glucose cotransporter"/>
    <property type="match status" value="1"/>
</dbReference>
<feature type="transmembrane region" description="Helical" evidence="11">
    <location>
        <begin position="818"/>
        <end position="835"/>
    </location>
</feature>
<evidence type="ECO:0000256" key="7">
    <source>
        <dbReference type="ARBA" id="ARBA00023053"/>
    </source>
</evidence>
<comment type="caution">
    <text evidence="12">The sequence shown here is derived from an EMBL/GenBank/DDBJ whole genome shotgun (WGS) entry which is preliminary data.</text>
</comment>